<dbReference type="Proteomes" id="UP000198778">
    <property type="component" value="Unassembled WGS sequence"/>
</dbReference>
<evidence type="ECO:0000256" key="1">
    <source>
        <dbReference type="SAM" id="SignalP"/>
    </source>
</evidence>
<evidence type="ECO:0008006" key="4">
    <source>
        <dbReference type="Google" id="ProtNLM"/>
    </source>
</evidence>
<keyword evidence="3" id="KW-1185">Reference proteome</keyword>
<dbReference type="AlphaFoldDB" id="A0A1H0DR72"/>
<accession>A0A1H0DR72</accession>
<dbReference type="EMBL" id="FNIL01000003">
    <property type="protein sequence ID" value="SDN72546.1"/>
    <property type="molecule type" value="Genomic_DNA"/>
</dbReference>
<feature type="signal peptide" evidence="1">
    <location>
        <begin position="1"/>
        <end position="22"/>
    </location>
</feature>
<keyword evidence="1" id="KW-0732">Signal</keyword>
<feature type="chain" id="PRO_5039294859" description="DUF3221 domain-containing protein" evidence="1">
    <location>
        <begin position="23"/>
        <end position="116"/>
    </location>
</feature>
<dbReference type="PROSITE" id="PS51257">
    <property type="entry name" value="PROKAR_LIPOPROTEIN"/>
    <property type="match status" value="1"/>
</dbReference>
<sequence>MRNCFYCIFMLIVLSGCGYLSSSPMMPDREPEVKGIIKEVSVQYGGVEVEISEGIEDIDNVWLREHVEAEMYDSNKEQIPLEALRAGMEVEVWLVNEEIITTNPPQGGIDTLIVND</sequence>
<evidence type="ECO:0000313" key="2">
    <source>
        <dbReference type="EMBL" id="SDN72546.1"/>
    </source>
</evidence>
<proteinExistence type="predicted"/>
<name>A0A1H0DR72_9BACI</name>
<dbReference type="RefSeq" id="WP_090841933.1">
    <property type="nucleotide sequence ID" value="NZ_FNIL01000003.1"/>
</dbReference>
<evidence type="ECO:0000313" key="3">
    <source>
        <dbReference type="Proteomes" id="UP000198778"/>
    </source>
</evidence>
<dbReference type="OrthoDB" id="10002451at2"/>
<organism evidence="2 3">
    <name type="scientific">Alkalicoccus daliensis</name>
    <dbReference type="NCBI Taxonomy" id="745820"/>
    <lineage>
        <taxon>Bacteria</taxon>
        <taxon>Bacillati</taxon>
        <taxon>Bacillota</taxon>
        <taxon>Bacilli</taxon>
        <taxon>Bacillales</taxon>
        <taxon>Bacillaceae</taxon>
        <taxon>Alkalicoccus</taxon>
    </lineage>
</organism>
<gene>
    <name evidence="2" type="ORF">SAMN04488053_10350</name>
</gene>
<reference evidence="3" key="1">
    <citation type="submission" date="2016-10" db="EMBL/GenBank/DDBJ databases">
        <authorList>
            <person name="Varghese N."/>
            <person name="Submissions S."/>
        </authorList>
    </citation>
    <scope>NUCLEOTIDE SEQUENCE [LARGE SCALE GENOMIC DNA]</scope>
    <source>
        <strain evidence="3">CGMCC 1.10369</strain>
    </source>
</reference>
<protein>
    <recommendedName>
        <fullName evidence="4">DUF3221 domain-containing protein</fullName>
    </recommendedName>
</protein>